<dbReference type="Proteomes" id="UP000674318">
    <property type="component" value="Chromosome 1"/>
</dbReference>
<feature type="compositionally biased region" description="Polar residues" evidence="1">
    <location>
        <begin position="36"/>
        <end position="46"/>
    </location>
</feature>
<protein>
    <submittedName>
        <fullName evidence="2">Uncharacterized protein</fullName>
    </submittedName>
</protein>
<gene>
    <name evidence="2" type="ORF">JKF63_07839</name>
</gene>
<dbReference type="OrthoDB" id="278519at2759"/>
<sequence length="1032" mass="107962">MPRTKPTAAAATTPLTVVSTPSSSSATVRTAVHAKVTTTRASSSGSAPARVLSAPSLKPSTHPPAATDDCASADAQPRERGWDPIKDKRFRIALVHNYADSDDGTNVAPSPSTSAVAVDASDDAAAELCEEVCPTPMSDALLSQCRPTEPHIEATVEAALANSINNAYTASGYPFVTAAGNTRGAVYGSFIDLCNPSLSSLELPPRRSIIVAPRLHVGLTDDPLTHSLTEMDTLLSICWSRGDRTMPSSGTASSAPASQGKGSALSGLSSSSSSNNIAATTTTTTTSPHTPAVPCTIAHHLSQHPEGIHGVHSSPALRKILVEGTLPATLASVPSAPMNAAAHAPASASGGLGSLRAAATDTAVAAAPPTSSPLIGSQTVLIAKANVPPLPTPPQSNAPVQHTLVSASTFNHLSVYVVAHQDGNVLYTAALQSLSVSIATRKVTAQQLILVGREEVDALVMSPLTPHPTMPPKRTRVAFTDVAVDGEERDFFFSSKSFRFVGADARKNTISAAPIRFTVEPHLLIGNQNGDVFVFALLQERVVQHINFNGSTANPSAGASVTGKNGAGIKVVFSPVSCIAEVQNGIDVKITQMVEEASVAKHSGQSTFDSDGTPVGFAPTPAGAGAAANAEVTPSHYYYRVPSSLYAIGFDDGQMLIMSVTCEGAWMLRHLNSHCFGMRPIRSIAVRVPSFYARLWTSYLPPITPAKSHHNNNNNNDDDDATDTSAEAPVPVTTLVTAAAALIVRDEGQRIAAISCNGGVISLVRLPDMSIISSVAPTDYNAVGEILALQWTATSQHQLLLPNVLVASGEDDTMTAFQLLWQFLVSAVGSGHHHHNNNSNNDDTLSQPSSTESFVTNARLRVLEKKRFHRSWVSRLGLMPVVLPAAIANPKDGSSLGGGGMPPQYLGVCIIASSYDRRTSFWPYLFHGVRETRAMDGPRNTNAPFSADSVGDGAAGQRSLNSVVSIPGVDGSPLDTATVPDQYVLVGGPTTVCPLHTELVLGAAAAGGGTSFFMVTMCCRGRVMFWSLRVRV</sequence>
<feature type="compositionally biased region" description="Low complexity" evidence="1">
    <location>
        <begin position="1"/>
        <end position="31"/>
    </location>
</feature>
<name>A0A836LMP2_9TRYP</name>
<dbReference type="RefSeq" id="XP_067760026.1">
    <property type="nucleotide sequence ID" value="XM_067903767.1"/>
</dbReference>
<accession>A0A836LMP2</accession>
<evidence type="ECO:0000256" key="1">
    <source>
        <dbReference type="SAM" id="MobiDB-lite"/>
    </source>
</evidence>
<comment type="caution">
    <text evidence="2">The sequence shown here is derived from an EMBL/GenBank/DDBJ whole genome shotgun (WGS) entry which is preliminary data.</text>
</comment>
<feature type="region of interest" description="Disordered" evidence="1">
    <location>
        <begin position="1"/>
        <end position="84"/>
    </location>
</feature>
<reference evidence="2 3" key="1">
    <citation type="submission" date="2021-02" db="EMBL/GenBank/DDBJ databases">
        <title>Porcisia hertigi Genome sequencing and assembly.</title>
        <authorList>
            <person name="Almutairi H."/>
            <person name="Gatherer D."/>
        </authorList>
    </citation>
    <scope>NUCLEOTIDE SEQUENCE [LARGE SCALE GENOMIC DNA]</scope>
    <source>
        <strain evidence="2 3">C119</strain>
    </source>
</reference>
<feature type="compositionally biased region" description="Low complexity" evidence="1">
    <location>
        <begin position="247"/>
        <end position="287"/>
    </location>
</feature>
<proteinExistence type="predicted"/>
<dbReference type="KEGG" id="phet:94293844"/>
<dbReference type="GeneID" id="94293844"/>
<feature type="region of interest" description="Disordered" evidence="1">
    <location>
        <begin position="246"/>
        <end position="293"/>
    </location>
</feature>
<evidence type="ECO:0000313" key="3">
    <source>
        <dbReference type="Proteomes" id="UP000674318"/>
    </source>
</evidence>
<evidence type="ECO:0000313" key="2">
    <source>
        <dbReference type="EMBL" id="KAG5512314.1"/>
    </source>
</evidence>
<dbReference type="AlphaFoldDB" id="A0A836LMP2"/>
<organism evidence="2 3">
    <name type="scientific">Porcisia hertigi</name>
    <dbReference type="NCBI Taxonomy" id="2761500"/>
    <lineage>
        <taxon>Eukaryota</taxon>
        <taxon>Discoba</taxon>
        <taxon>Euglenozoa</taxon>
        <taxon>Kinetoplastea</taxon>
        <taxon>Metakinetoplastina</taxon>
        <taxon>Trypanosomatida</taxon>
        <taxon>Trypanosomatidae</taxon>
        <taxon>Leishmaniinae</taxon>
        <taxon>Porcisia</taxon>
    </lineage>
</organism>
<keyword evidence="3" id="KW-1185">Reference proteome</keyword>
<dbReference type="EMBL" id="JAFJZO010000001">
    <property type="protein sequence ID" value="KAG5512314.1"/>
    <property type="molecule type" value="Genomic_DNA"/>
</dbReference>
<feature type="region of interest" description="Disordered" evidence="1">
    <location>
        <begin position="706"/>
        <end position="725"/>
    </location>
</feature>